<feature type="binding site" evidence="9">
    <location>
        <position position="163"/>
    </location>
    <ligand>
        <name>NAD(+)</name>
        <dbReference type="ChEBI" id="CHEBI:57540"/>
    </ligand>
</feature>
<evidence type="ECO:0000313" key="11">
    <source>
        <dbReference type="EMBL" id="NYE93838.1"/>
    </source>
</evidence>
<feature type="binding site" evidence="9">
    <location>
        <begin position="193"/>
        <end position="198"/>
    </location>
    <ligand>
        <name>NAD(+)</name>
        <dbReference type="ChEBI" id="CHEBI:57540"/>
    </ligand>
</feature>
<protein>
    <recommendedName>
        <fullName evidence="9">NAD kinase</fullName>
        <ecNumber evidence="9">2.7.1.23</ecNumber>
    </recommendedName>
    <alternativeName>
        <fullName evidence="9">ATP-dependent NAD kinase</fullName>
    </alternativeName>
</protein>
<keyword evidence="5 9" id="KW-0067">ATP-binding</keyword>
<feature type="active site" description="Proton acceptor" evidence="9">
    <location>
        <position position="78"/>
    </location>
</feature>
<dbReference type="FunFam" id="2.60.200.30:FF:000007">
    <property type="entry name" value="NAD kinase"/>
    <property type="match status" value="1"/>
</dbReference>
<keyword evidence="7 9" id="KW-0520">NAD</keyword>
<feature type="binding site" evidence="9">
    <location>
        <begin position="78"/>
        <end position="79"/>
    </location>
    <ligand>
        <name>NAD(+)</name>
        <dbReference type="ChEBI" id="CHEBI:57540"/>
    </ligand>
</feature>
<evidence type="ECO:0000256" key="6">
    <source>
        <dbReference type="ARBA" id="ARBA00022857"/>
    </source>
</evidence>
<comment type="similarity">
    <text evidence="9">Belongs to the NAD kinase family.</text>
</comment>
<dbReference type="Gene3D" id="2.60.200.30">
    <property type="entry name" value="Probable inorganic polyphosphate/atp-NAD kinase, domain 2"/>
    <property type="match status" value="1"/>
</dbReference>
<gene>
    <name evidence="9" type="primary">nadK</name>
    <name evidence="11" type="ORF">FHU41_000059</name>
</gene>
<dbReference type="Gene3D" id="3.40.50.10330">
    <property type="entry name" value="Probable inorganic polyphosphate/atp-NAD kinase, domain 1"/>
    <property type="match status" value="1"/>
</dbReference>
<dbReference type="GO" id="GO:0005524">
    <property type="term" value="F:ATP binding"/>
    <property type="evidence" value="ECO:0007669"/>
    <property type="project" value="UniProtKB-KW"/>
</dbReference>
<comment type="function">
    <text evidence="9">Involved in the regulation of the intracellular balance of NAD and NADP, and is a key enzyme in the biosynthesis of NADP. Catalyzes specifically the phosphorylation on 2'-hydroxyl of the adenosine moiety of NAD to yield NADP.</text>
</comment>
<dbReference type="EC" id="2.7.1.23" evidence="9"/>
<dbReference type="GO" id="GO:0051287">
    <property type="term" value="F:NAD binding"/>
    <property type="evidence" value="ECO:0007669"/>
    <property type="project" value="UniProtKB-ARBA"/>
</dbReference>
<comment type="caution">
    <text evidence="9">Lacks conserved residue(s) required for the propagation of feature annotation.</text>
</comment>
<dbReference type="NCBIfam" id="NF002892">
    <property type="entry name" value="PRK03372.1"/>
    <property type="match status" value="1"/>
</dbReference>
<dbReference type="InterPro" id="IPR017438">
    <property type="entry name" value="ATP-NAD_kinase_N"/>
</dbReference>
<evidence type="ECO:0000256" key="3">
    <source>
        <dbReference type="ARBA" id="ARBA00022741"/>
    </source>
</evidence>
<dbReference type="EMBL" id="JACBYQ010000001">
    <property type="protein sequence ID" value="NYE93838.1"/>
    <property type="molecule type" value="Genomic_DNA"/>
</dbReference>
<dbReference type="GO" id="GO:0006741">
    <property type="term" value="P:NADP+ biosynthetic process"/>
    <property type="evidence" value="ECO:0007669"/>
    <property type="project" value="UniProtKB-UniRule"/>
</dbReference>
<keyword evidence="12" id="KW-1185">Reference proteome</keyword>
<dbReference type="GO" id="GO:0046872">
    <property type="term" value="F:metal ion binding"/>
    <property type="evidence" value="ECO:0007669"/>
    <property type="project" value="UniProtKB-UniRule"/>
</dbReference>
<dbReference type="Pfam" id="PF01513">
    <property type="entry name" value="NAD_kinase"/>
    <property type="match status" value="1"/>
</dbReference>
<feature type="region of interest" description="Disordered" evidence="10">
    <location>
        <begin position="299"/>
        <end position="343"/>
    </location>
</feature>
<dbReference type="InterPro" id="IPR016064">
    <property type="entry name" value="NAD/diacylglycerol_kinase_sf"/>
</dbReference>
<dbReference type="SUPFAM" id="SSF111331">
    <property type="entry name" value="NAD kinase/diacylglycerol kinase-like"/>
    <property type="match status" value="1"/>
</dbReference>
<evidence type="ECO:0000256" key="4">
    <source>
        <dbReference type="ARBA" id="ARBA00022777"/>
    </source>
</evidence>
<dbReference type="AlphaFoldDB" id="A0A7Y9LQQ2"/>
<dbReference type="PANTHER" id="PTHR20275:SF0">
    <property type="entry name" value="NAD KINASE"/>
    <property type="match status" value="1"/>
</dbReference>
<dbReference type="Pfam" id="PF20143">
    <property type="entry name" value="NAD_kinase_C"/>
    <property type="match status" value="1"/>
</dbReference>
<dbReference type="GO" id="GO:0019674">
    <property type="term" value="P:NAD+ metabolic process"/>
    <property type="evidence" value="ECO:0007669"/>
    <property type="project" value="InterPro"/>
</dbReference>
<reference evidence="11 12" key="1">
    <citation type="submission" date="2020-07" db="EMBL/GenBank/DDBJ databases">
        <title>Sequencing the genomes of 1000 actinobacteria strains.</title>
        <authorList>
            <person name="Klenk H.-P."/>
        </authorList>
    </citation>
    <scope>NUCLEOTIDE SEQUENCE [LARGE SCALE GENOMIC DNA]</scope>
    <source>
        <strain evidence="11 12">DSM 102047</strain>
    </source>
</reference>
<feature type="binding site" evidence="9">
    <location>
        <begin position="152"/>
        <end position="153"/>
    </location>
    <ligand>
        <name>NAD(+)</name>
        <dbReference type="ChEBI" id="CHEBI:57540"/>
    </ligand>
</feature>
<keyword evidence="3 9" id="KW-0547">Nucleotide-binding</keyword>
<evidence type="ECO:0000256" key="1">
    <source>
        <dbReference type="ARBA" id="ARBA00022490"/>
    </source>
</evidence>
<dbReference type="PANTHER" id="PTHR20275">
    <property type="entry name" value="NAD KINASE"/>
    <property type="match status" value="1"/>
</dbReference>
<comment type="catalytic activity">
    <reaction evidence="8 9">
        <text>NAD(+) + ATP = ADP + NADP(+) + H(+)</text>
        <dbReference type="Rhea" id="RHEA:18629"/>
        <dbReference type="ChEBI" id="CHEBI:15378"/>
        <dbReference type="ChEBI" id="CHEBI:30616"/>
        <dbReference type="ChEBI" id="CHEBI:57540"/>
        <dbReference type="ChEBI" id="CHEBI:58349"/>
        <dbReference type="ChEBI" id="CHEBI:456216"/>
        <dbReference type="EC" id="2.7.1.23"/>
    </reaction>
</comment>
<feature type="binding site" evidence="9">
    <location>
        <position position="182"/>
    </location>
    <ligand>
        <name>NAD(+)</name>
        <dbReference type="ChEBI" id="CHEBI:57540"/>
    </ligand>
</feature>
<feature type="binding site" evidence="9">
    <location>
        <position position="83"/>
    </location>
    <ligand>
        <name>NAD(+)</name>
        <dbReference type="ChEBI" id="CHEBI:57540"/>
    </ligand>
</feature>
<proteinExistence type="inferred from homology"/>
<accession>A0A7Y9LQQ2</accession>
<keyword evidence="1 9" id="KW-0963">Cytoplasm</keyword>
<comment type="caution">
    <text evidence="11">The sequence shown here is derived from an EMBL/GenBank/DDBJ whole genome shotgun (WGS) entry which is preliminary data.</text>
</comment>
<keyword evidence="6 9" id="KW-0521">NADP</keyword>
<evidence type="ECO:0000313" key="12">
    <source>
        <dbReference type="Proteomes" id="UP000521748"/>
    </source>
</evidence>
<dbReference type="InterPro" id="IPR017437">
    <property type="entry name" value="ATP-NAD_kinase_PpnK-typ_C"/>
</dbReference>
<keyword evidence="4 9" id="KW-0418">Kinase</keyword>
<dbReference type="InterPro" id="IPR002504">
    <property type="entry name" value="NADK"/>
</dbReference>
<comment type="cofactor">
    <cofactor evidence="9">
        <name>a divalent metal cation</name>
        <dbReference type="ChEBI" id="CHEBI:60240"/>
    </cofactor>
</comment>
<keyword evidence="2 9" id="KW-0808">Transferase</keyword>
<dbReference type="HAMAP" id="MF_00361">
    <property type="entry name" value="NAD_kinase"/>
    <property type="match status" value="1"/>
</dbReference>
<comment type="subcellular location">
    <subcellularLocation>
        <location evidence="9">Cytoplasm</location>
    </subcellularLocation>
</comment>
<evidence type="ECO:0000256" key="9">
    <source>
        <dbReference type="HAMAP-Rule" id="MF_00361"/>
    </source>
</evidence>
<evidence type="ECO:0000256" key="5">
    <source>
        <dbReference type="ARBA" id="ARBA00022840"/>
    </source>
</evidence>
<evidence type="ECO:0000256" key="10">
    <source>
        <dbReference type="SAM" id="MobiDB-lite"/>
    </source>
</evidence>
<dbReference type="GO" id="GO:0005737">
    <property type="term" value="C:cytoplasm"/>
    <property type="evidence" value="ECO:0007669"/>
    <property type="project" value="UniProtKB-SubCell"/>
</dbReference>
<dbReference type="GO" id="GO:0003951">
    <property type="term" value="F:NAD+ kinase activity"/>
    <property type="evidence" value="ECO:0007669"/>
    <property type="project" value="UniProtKB-UniRule"/>
</dbReference>
<evidence type="ECO:0000256" key="8">
    <source>
        <dbReference type="ARBA" id="ARBA00047925"/>
    </source>
</evidence>
<organism evidence="11 12">
    <name type="scientific">Psychromicrobium silvestre</name>
    <dbReference type="NCBI Taxonomy" id="1645614"/>
    <lineage>
        <taxon>Bacteria</taxon>
        <taxon>Bacillati</taxon>
        <taxon>Actinomycetota</taxon>
        <taxon>Actinomycetes</taxon>
        <taxon>Micrococcales</taxon>
        <taxon>Micrococcaceae</taxon>
        <taxon>Psychromicrobium</taxon>
    </lineage>
</organism>
<dbReference type="Proteomes" id="UP000521748">
    <property type="component" value="Unassembled WGS sequence"/>
</dbReference>
<evidence type="ECO:0000256" key="7">
    <source>
        <dbReference type="ARBA" id="ARBA00023027"/>
    </source>
</evidence>
<name>A0A7Y9LQQ2_9MICC</name>
<evidence type="ECO:0000256" key="2">
    <source>
        <dbReference type="ARBA" id="ARBA00022679"/>
    </source>
</evidence>
<sequence length="343" mass="37337">MTLDRRVLILAHTGREDSMTAALQVCEQLRSAGLQAVMTAEDVADMVAHFGPLHVPAQTLGEDVELTELELVMVLGGDGTILRAAELVRGLDVPLLGVNLGHVGFLAESERADLAQTVDWVVRREYTVEERMTIDVTLWVDGEKAAHTWALNEVSVEKSDRERMLEVVTEVDGRPLSAFGCDGVVMATPTGSTAYAFSAGGPVVWPEVDAMLMVPISAHALFARPLVVSPQSRLAVEVLERNGAHGVMWCDGRRSWPLPPGSRIEVTRSKTPVRLARTSTVPFSARLVRKFQLPIQGWRGPVPEADRAGTRPIPVVQAKRRLPAGQLSQAKDRTASPEEEPTP</sequence>